<dbReference type="Proteomes" id="UP000790580">
    <property type="component" value="Unassembled WGS sequence"/>
</dbReference>
<reference evidence="2 3" key="1">
    <citation type="submission" date="2021-06" db="EMBL/GenBank/DDBJ databases">
        <title>Bacillus sp. RD4P76, an endophyte from a halophyte.</title>
        <authorList>
            <person name="Sun J.-Q."/>
        </authorList>
    </citation>
    <scope>NUCLEOTIDE SEQUENCE [LARGE SCALE GENOMIC DNA]</scope>
    <source>
        <strain evidence="2 3">JCM 17098</strain>
    </source>
</reference>
<dbReference type="PIRSF" id="PIRSF002849">
    <property type="entry name" value="AAA_ATPase_chaperone_MoxR_prd"/>
    <property type="match status" value="1"/>
</dbReference>
<sequence length="353" mass="40011">MHEVHKNTHKSPLPPEKVSHLQYNSFITTKQGWDTLPKQQEKLLKLKESIGKVLVGKEEIVELVMIAMISKGNILLEDVPGTGKTMLAKTLAKSISLDFRRIQFTPDVLPSDVTGIQFYNPKDKVFEMRPGPVMTNILLADEINRATPRTQSSLLEVMEEGQVTIDGQTLPLPKPFIVIATQNPVESQQGTFSLPEAQMDRFMMQIKVGYPTYEQEHLMMNMYKEEQPFESITPILTIDEMLEMQHEIRHVNMSDPVQNYVLSIIRATRESKEVEVGVSPRGTIAFMRSLQARAYLHGRNYITPKDVQMLAPFVLCHRLVLSIDSSLRYTKADVLQGILEKIIVPVEAGAVEE</sequence>
<organism evidence="2 3">
    <name type="scientific">Evansella alkalicola</name>
    <dbReference type="NCBI Taxonomy" id="745819"/>
    <lineage>
        <taxon>Bacteria</taxon>
        <taxon>Bacillati</taxon>
        <taxon>Bacillota</taxon>
        <taxon>Bacilli</taxon>
        <taxon>Bacillales</taxon>
        <taxon>Bacillaceae</taxon>
        <taxon>Evansella</taxon>
    </lineage>
</organism>
<dbReference type="PANTHER" id="PTHR42759">
    <property type="entry name" value="MOXR FAMILY PROTEIN"/>
    <property type="match status" value="1"/>
</dbReference>
<dbReference type="CDD" id="cd00009">
    <property type="entry name" value="AAA"/>
    <property type="match status" value="1"/>
</dbReference>
<dbReference type="InterPro" id="IPR050764">
    <property type="entry name" value="CbbQ/NirQ/NorQ/GpvN"/>
</dbReference>
<accession>A0ABS6JNI0</accession>
<dbReference type="InterPro" id="IPR041628">
    <property type="entry name" value="ChlI/MoxR_AAA_lid"/>
</dbReference>
<dbReference type="Pfam" id="PF17863">
    <property type="entry name" value="AAA_lid_2"/>
    <property type="match status" value="1"/>
</dbReference>
<dbReference type="Gene3D" id="1.10.8.80">
    <property type="entry name" value="Magnesium chelatase subunit I, C-Terminal domain"/>
    <property type="match status" value="1"/>
</dbReference>
<comment type="caution">
    <text evidence="2">The sequence shown here is derived from an EMBL/GenBank/DDBJ whole genome shotgun (WGS) entry which is preliminary data.</text>
</comment>
<dbReference type="SUPFAM" id="SSF52540">
    <property type="entry name" value="P-loop containing nucleoside triphosphate hydrolases"/>
    <property type="match status" value="1"/>
</dbReference>
<dbReference type="InterPro" id="IPR027417">
    <property type="entry name" value="P-loop_NTPase"/>
</dbReference>
<name>A0ABS6JNI0_9BACI</name>
<dbReference type="SMART" id="SM00382">
    <property type="entry name" value="AAA"/>
    <property type="match status" value="1"/>
</dbReference>
<dbReference type="InterPro" id="IPR003593">
    <property type="entry name" value="AAA+_ATPase"/>
</dbReference>
<dbReference type="EMBL" id="JAHQCR010000012">
    <property type="protein sequence ID" value="MBU9720113.1"/>
    <property type="molecule type" value="Genomic_DNA"/>
</dbReference>
<feature type="domain" description="AAA+ ATPase" evidence="1">
    <location>
        <begin position="70"/>
        <end position="212"/>
    </location>
</feature>
<evidence type="ECO:0000313" key="3">
    <source>
        <dbReference type="Proteomes" id="UP000790580"/>
    </source>
</evidence>
<dbReference type="Pfam" id="PF07726">
    <property type="entry name" value="AAA_3"/>
    <property type="match status" value="1"/>
</dbReference>
<evidence type="ECO:0000259" key="1">
    <source>
        <dbReference type="SMART" id="SM00382"/>
    </source>
</evidence>
<dbReference type="InterPro" id="IPR011703">
    <property type="entry name" value="ATPase_AAA-3"/>
</dbReference>
<dbReference type="PANTHER" id="PTHR42759:SF5">
    <property type="entry name" value="METHANOL DEHYDROGENASE REGULATOR"/>
    <property type="match status" value="1"/>
</dbReference>
<proteinExistence type="predicted"/>
<protein>
    <submittedName>
        <fullName evidence="2">MoxR family ATPase</fullName>
    </submittedName>
</protein>
<gene>
    <name evidence="2" type="ORF">KS407_01485</name>
</gene>
<evidence type="ECO:0000313" key="2">
    <source>
        <dbReference type="EMBL" id="MBU9720113.1"/>
    </source>
</evidence>
<keyword evidence="3" id="KW-1185">Reference proteome</keyword>
<dbReference type="Gene3D" id="3.40.50.300">
    <property type="entry name" value="P-loop containing nucleotide triphosphate hydrolases"/>
    <property type="match status" value="1"/>
</dbReference>